<organism evidence="8 9">
    <name type="scientific">Rickenella mellea</name>
    <dbReference type="NCBI Taxonomy" id="50990"/>
    <lineage>
        <taxon>Eukaryota</taxon>
        <taxon>Fungi</taxon>
        <taxon>Dikarya</taxon>
        <taxon>Basidiomycota</taxon>
        <taxon>Agaricomycotina</taxon>
        <taxon>Agaricomycetes</taxon>
        <taxon>Hymenochaetales</taxon>
        <taxon>Rickenellaceae</taxon>
        <taxon>Rickenella</taxon>
    </lineage>
</organism>
<feature type="binding site" evidence="5">
    <location>
        <begin position="514"/>
        <end position="521"/>
    </location>
    <ligand>
        <name>ATP</name>
        <dbReference type="ChEBI" id="CHEBI:30616"/>
    </ligand>
</feature>
<dbReference type="InterPro" id="IPR027417">
    <property type="entry name" value="P-loop_NTPase"/>
</dbReference>
<dbReference type="Gene3D" id="3.40.50.300">
    <property type="entry name" value="P-loop containing nucleotide triphosphate hydrolases"/>
    <property type="match status" value="2"/>
</dbReference>
<keyword evidence="4 5" id="KW-0067">ATP-binding</keyword>
<dbReference type="InterPro" id="IPR014016">
    <property type="entry name" value="UvrD-like_ATP-bd"/>
</dbReference>
<evidence type="ECO:0000256" key="2">
    <source>
        <dbReference type="ARBA" id="ARBA00022801"/>
    </source>
</evidence>
<dbReference type="Pfam" id="PF13361">
    <property type="entry name" value="UvrD_C"/>
    <property type="match status" value="1"/>
</dbReference>
<dbReference type="VEuPathDB" id="FungiDB:BD410DRAFT_818373"/>
<keyword evidence="1 5" id="KW-0547">Nucleotide-binding</keyword>
<evidence type="ECO:0000259" key="7">
    <source>
        <dbReference type="PROSITE" id="PS51198"/>
    </source>
</evidence>
<dbReference type="PROSITE" id="PS51198">
    <property type="entry name" value="UVRD_HELICASE_ATP_BIND"/>
    <property type="match status" value="1"/>
</dbReference>
<dbReference type="InterPro" id="IPR039904">
    <property type="entry name" value="TRANK1"/>
</dbReference>
<feature type="region of interest" description="Disordered" evidence="6">
    <location>
        <begin position="248"/>
        <end position="272"/>
    </location>
</feature>
<dbReference type="PANTHER" id="PTHR21529">
    <property type="entry name" value="MAMMARY TURMOR VIRUS RECEPTOR HOMOLOG 1, 2 MTVR1, 2"/>
    <property type="match status" value="1"/>
</dbReference>
<keyword evidence="9" id="KW-1185">Reference proteome</keyword>
<reference evidence="8 9" key="1">
    <citation type="submission" date="2018-06" db="EMBL/GenBank/DDBJ databases">
        <title>A transcriptomic atlas of mushroom development highlights an independent origin of complex multicellularity.</title>
        <authorList>
            <consortium name="DOE Joint Genome Institute"/>
            <person name="Krizsan K."/>
            <person name="Almasi E."/>
            <person name="Merenyi Z."/>
            <person name="Sahu N."/>
            <person name="Viragh M."/>
            <person name="Koszo T."/>
            <person name="Mondo S."/>
            <person name="Kiss B."/>
            <person name="Balint B."/>
            <person name="Kues U."/>
            <person name="Barry K."/>
            <person name="Hegedus J.C."/>
            <person name="Henrissat B."/>
            <person name="Johnson J."/>
            <person name="Lipzen A."/>
            <person name="Ohm R."/>
            <person name="Nagy I."/>
            <person name="Pangilinan J."/>
            <person name="Yan J."/>
            <person name="Xiong Y."/>
            <person name="Grigoriev I.V."/>
            <person name="Hibbett D.S."/>
            <person name="Nagy L.G."/>
        </authorList>
    </citation>
    <scope>NUCLEOTIDE SEQUENCE [LARGE SCALE GENOMIC DNA]</scope>
    <source>
        <strain evidence="8 9">SZMC22713</strain>
    </source>
</reference>
<name>A0A4Y7QMU4_9AGAM</name>
<dbReference type="GO" id="GO:0016787">
    <property type="term" value="F:hydrolase activity"/>
    <property type="evidence" value="ECO:0007669"/>
    <property type="project" value="UniProtKB-UniRule"/>
</dbReference>
<dbReference type="EMBL" id="ML170157">
    <property type="protein sequence ID" value="TDL28963.1"/>
    <property type="molecule type" value="Genomic_DNA"/>
</dbReference>
<accession>A0A4Y7QMU4</accession>
<dbReference type="SUPFAM" id="SSF52540">
    <property type="entry name" value="P-loop containing nucleoside triphosphate hydrolases"/>
    <property type="match status" value="1"/>
</dbReference>
<dbReference type="GO" id="GO:0005524">
    <property type="term" value="F:ATP binding"/>
    <property type="evidence" value="ECO:0007669"/>
    <property type="project" value="UniProtKB-UniRule"/>
</dbReference>
<dbReference type="OrthoDB" id="3156807at2759"/>
<evidence type="ECO:0000313" key="9">
    <source>
        <dbReference type="Proteomes" id="UP000294933"/>
    </source>
</evidence>
<dbReference type="Pfam" id="PF00580">
    <property type="entry name" value="UvrD-helicase"/>
    <property type="match status" value="1"/>
</dbReference>
<evidence type="ECO:0000256" key="4">
    <source>
        <dbReference type="ARBA" id="ARBA00022840"/>
    </source>
</evidence>
<proteinExistence type="predicted"/>
<sequence length="2198" mass="249793">MKRRSSIVSPDRTQATSDQPSVFTMDLKQFSPMALSSADGSNAAILFLRAILVTPNAHKALCDLMSKPCLFEFIYSIASEDVSELIQETLLRAFPRSADHFSHCLAAECLHRLGHFFFFLPDAPHDVGRRMRSVELSGKALEALACLKLPPSSSQPVGSSHVDDLAVPDLPKGKHSQRQNKRNKRAREPTVDQTPFQNIGHKAPSSVEESLQLAVAVLEEQREHLSAYLAMLREPSLSRSIRKQYIVESVNPPDASNRTEPHQSRKAERGMDVDASRSAAFPIVLPLKAALYFDNADGFGDWRIFISGRANKDLREARKQGKIFDIIIKKLKELSNGHFSDDNHKRLTGSDKDIPIYEAKMTRDTRLVYQIDCIAEFNSETETQILRIFGIYTHAQLDHRFWESMGRQLAAKGAEYRKRCTYKNRPIVPGDNVYLPASWPDPLPVDVTKQVNDPFLRPADLEELHALLVLEKFVPFSQALLNSIIADQDASHVFAASPNEREIIEHTSSCYVLGRSGTGKTTTMMFKMLGIEKLGQRHANSLSKPRQLFVTQSRVLAGRVEEYFQKLMESLQTSSKSPEELLELASKKSSKGKDELVDVDDDEEWRSDLPKRFNDLGDEHFPLFVTYDKLCTLIEANLDLSFSRRSLTREHRRAERRFKAITLTPKGDLIDEAEFDGRHEGLDTENVMHSVSSLVSYEVFREEYWPHFAQNLTKGLDVALVYSEFMGVIKGSEQSLATPDHFLDKATYMSLSYRTQSTFASSREKIYQIFESYMKRKRLRDEYDVADRTHAILQKLKTGDRLKRKVDFIYVDEAQDNLLVDAQLMRYLCRNPHGLFWAGDTAQTISIGSSFRFNDLKAFLHRMEEKSYGLSSGYGDIVRPKSFQLTMNYRSHGGIVRCADSVIQLICQFWPHSIDILGKERGIVDGMKPVFFTGWDEETVRYEQFLFGETEGSIEFGAQQCILVRNDRAREELRREVGEIGVIMTLYESKGLEFNDVLLFNFFEDSTVDESQWRVVLKGVECSDNRKIQAPIFDEIRHAGVCTELKFLYVALTRARKNLWIVDRSLKGEPMRLLWSNQNIVDCYRPGMNLPKLAETSSPEEWEKSGRMLFQHKRYSQAMHCFDRAGLPLEKAVAGAYVLRERARSVSFKEGRQNPIRTKAFITAAEAFIACARDSVGRKVAYLKVAGDCFVEVGKFSRAAQSYLEAEQYTLATQNFRKAGLFDDAVNVIRCYSGKVRQEVADSVVDVAKLYYFKEGKLEKAAQLFSTHDEALEYMEDYCADSDRAAFLEAIGRNNEAAELHLSEGRTLEAIRLLLADRTTADRAIRCILDGLWARFPLGAHPDIHDATVDQLLAFGERVDKKYVTPEGQAELALFQAIAQEKRDDIIRIFQQLHVTFRNFPAALLALDYYLKVTPHIQVASAKEISSILDTYYIYAELFTKLWRTRDPCDLPSVQRLLGFGRLSDHEVHISRQSMLERWTTNQKRMVFKSIDTGLVVSESDFGVIFRQALGDHLGGRIRSENDACRRAKAFSPCLHFALYLRCGISCCPQEHVDPSKVDYAWFESRIKIHLQQIKFLQSSDCVLPSHEQAILWKHWLSHLYEACNPPLPSFGNISLANSQFQAVNISQSLTTRIRDSLYSLNPLRNTSTVLTTALEAASLCSHLHNDNAAKYWVNAPIYSFYRPFSLMREGKKYIVEDLFTFVSASSDDFIGAGISFIEFVNNHKTSFDMNIICHFIDVLCGGLAVAAIYSKGGLNNVTLPRSWLLYLVPRLELLRKCDFRQAYRTLGVVRHLIQHLYTADDGSLRHMTYLNRNISNHSRSICIYRLCRSVSFLGYNINSTTFRNDILGVVTQIRNAGPGREFPAIYARYVKASIWSDLSNELRNRHSISKLDEVIQLIHSSQTWRASKPTPAIKQVVFPSIPAITSLLTTSAGAAFSLTATATPFTPSSNIPSANIHDTSTVNELATSNAVDNGAEDNEEENDEYVVERVDATELRTLPDQTSSGPALPTDEEIKAVHVLQKKLRAVLDLRKTTGVSSLKEARLRYFQACLSVVQRTHWEHSPYRLLYLGPLPHVLVVTEGLERQMKTQRDKAKKRLVVAQHLELEHVKVLLNAAVEFRKRLERLKKLLTPDSQMHRERDVAKLRLSVLELDELSKEFGFGGMKQYDEDLKIGLKGIVQESNSRRSKPKPDLNVDDL</sequence>
<protein>
    <recommendedName>
        <fullName evidence="7">UvrD-like helicase ATP-binding domain-containing protein</fullName>
    </recommendedName>
</protein>
<feature type="region of interest" description="Disordered" evidence="6">
    <location>
        <begin position="151"/>
        <end position="204"/>
    </location>
</feature>
<gene>
    <name evidence="8" type="ORF">BD410DRAFT_818373</name>
</gene>
<feature type="domain" description="UvrD-like helicase ATP-binding" evidence="7">
    <location>
        <begin position="493"/>
        <end position="892"/>
    </location>
</feature>
<feature type="compositionally biased region" description="Basic and acidic residues" evidence="6">
    <location>
        <begin position="257"/>
        <end position="272"/>
    </location>
</feature>
<evidence type="ECO:0000313" key="8">
    <source>
        <dbReference type="EMBL" id="TDL28963.1"/>
    </source>
</evidence>
<feature type="compositionally biased region" description="Basic residues" evidence="6">
    <location>
        <begin position="173"/>
        <end position="185"/>
    </location>
</feature>
<dbReference type="Proteomes" id="UP000294933">
    <property type="component" value="Unassembled WGS sequence"/>
</dbReference>
<dbReference type="STRING" id="50990.A0A4Y7QMU4"/>
<keyword evidence="3 5" id="KW-0347">Helicase</keyword>
<evidence type="ECO:0000256" key="5">
    <source>
        <dbReference type="PROSITE-ProRule" id="PRU00560"/>
    </source>
</evidence>
<dbReference type="GO" id="GO:0004386">
    <property type="term" value="F:helicase activity"/>
    <property type="evidence" value="ECO:0007669"/>
    <property type="project" value="UniProtKB-UniRule"/>
</dbReference>
<dbReference type="PANTHER" id="PTHR21529:SF4">
    <property type="entry name" value="TPR AND ANKYRIN REPEAT-CONTAINING PROTEIN 1"/>
    <property type="match status" value="1"/>
</dbReference>
<evidence type="ECO:0000256" key="1">
    <source>
        <dbReference type="ARBA" id="ARBA00022741"/>
    </source>
</evidence>
<evidence type="ECO:0000256" key="6">
    <source>
        <dbReference type="SAM" id="MobiDB-lite"/>
    </source>
</evidence>
<dbReference type="InterPro" id="IPR014017">
    <property type="entry name" value="DNA_helicase_UvrD-like_C"/>
</dbReference>
<keyword evidence="2 5" id="KW-0378">Hydrolase</keyword>
<evidence type="ECO:0000256" key="3">
    <source>
        <dbReference type="ARBA" id="ARBA00022806"/>
    </source>
</evidence>